<dbReference type="KEGG" id="plad:PPGU16_55910"/>
<evidence type="ECO:0000313" key="2">
    <source>
        <dbReference type="Proteomes" id="UP000510888"/>
    </source>
</evidence>
<dbReference type="RefSeq" id="WP_180723666.1">
    <property type="nucleotide sequence ID" value="NZ_AP023175.1"/>
</dbReference>
<evidence type="ECO:0000313" key="1">
    <source>
        <dbReference type="EMBL" id="BCF92524.1"/>
    </source>
</evidence>
<reference evidence="1 2" key="1">
    <citation type="journal article" date="2020" name="Genes (Basel)">
        <title>Genomic Comparison of Insect Gut Symbionts from Divergent Burkholderia Subclades.</title>
        <authorList>
            <person name="Takeshita K."/>
            <person name="Kikuchi Y."/>
        </authorList>
    </citation>
    <scope>NUCLEOTIDE SEQUENCE [LARGE SCALE GENOMIC DNA]</scope>
    <source>
        <strain evidence="1 2">PGU16</strain>
    </source>
</reference>
<dbReference type="AlphaFoldDB" id="A0A7I8BUX3"/>
<name>A0A7I8BUX3_9BURK</name>
<dbReference type="Proteomes" id="UP000510888">
    <property type="component" value="Chromosome 2"/>
</dbReference>
<organism evidence="1 2">
    <name type="scientific">Paraburkholderia largidicola</name>
    <dbReference type="NCBI Taxonomy" id="3014751"/>
    <lineage>
        <taxon>Bacteria</taxon>
        <taxon>Pseudomonadati</taxon>
        <taxon>Pseudomonadota</taxon>
        <taxon>Betaproteobacteria</taxon>
        <taxon>Burkholderiales</taxon>
        <taxon>Burkholderiaceae</taxon>
        <taxon>Paraburkholderia</taxon>
    </lineage>
</organism>
<proteinExistence type="predicted"/>
<protein>
    <recommendedName>
        <fullName evidence="3">DUF4062 domain-containing protein</fullName>
    </recommendedName>
</protein>
<evidence type="ECO:0008006" key="3">
    <source>
        <dbReference type="Google" id="ProtNLM"/>
    </source>
</evidence>
<keyword evidence="2" id="KW-1185">Reference proteome</keyword>
<sequence length="349" mass="38526">MTQIVKIFLSSPADVLAEQQAVLALAEEINDVIAFLSPDLDVRLEVLRYQDNVYPDAGRPQEVVDRQMPKDFDIYLGIMWMRCGTPTMDDPSGTIHEFRQAMKRREATGRPIVMFYFSDEAPSSLPRTAEAISQLAGVMKFRDELAQIGLTMSYPDRASFRERVRGGLLRAVADVQHRPSAVRVESTDREASTAEVPASIAELARSYDDVRDAMPSGAERTTKMTAIFSSLMSQAPVAIKALEKLKTSRSAGERLAAVAVLRAFPREEEINWLAERLNSDVETPFVGYQAATALAQAVRSLPAEADANLELAIDKALALAGRNPNDPARIHMLEHARQELLVKGRASEA</sequence>
<dbReference type="EMBL" id="AP023175">
    <property type="protein sequence ID" value="BCF92524.1"/>
    <property type="molecule type" value="Genomic_DNA"/>
</dbReference>
<gene>
    <name evidence="1" type="ORF">PPGU16_55910</name>
</gene>
<accession>A0A7I8BUX3</accession>